<comment type="subcellular location">
    <subcellularLocation>
        <location evidence="6">Cell membrane</location>
        <topology evidence="6">Multi-pass membrane protein</topology>
    </subcellularLocation>
    <subcellularLocation>
        <location evidence="1">Membrane</location>
    </subcellularLocation>
</comment>
<keyword evidence="3 6" id="KW-0812">Transmembrane</keyword>
<evidence type="ECO:0000256" key="5">
    <source>
        <dbReference type="ARBA" id="ARBA00023136"/>
    </source>
</evidence>
<keyword evidence="4 6" id="KW-1133">Transmembrane helix</keyword>
<keyword evidence="9" id="KW-1185">Reference proteome</keyword>
<keyword evidence="5 6" id="KW-0472">Membrane</keyword>
<feature type="transmembrane region" description="Helical" evidence="6">
    <location>
        <begin position="214"/>
        <end position="233"/>
    </location>
</feature>
<dbReference type="EMBL" id="WLZY01000001">
    <property type="protein sequence ID" value="NDL56348.1"/>
    <property type="molecule type" value="Genomic_DNA"/>
</dbReference>
<dbReference type="Pfam" id="PF02104">
    <property type="entry name" value="SURF1"/>
    <property type="match status" value="1"/>
</dbReference>
<feature type="compositionally biased region" description="Polar residues" evidence="7">
    <location>
        <begin position="261"/>
        <end position="272"/>
    </location>
</feature>
<evidence type="ECO:0000256" key="3">
    <source>
        <dbReference type="ARBA" id="ARBA00022692"/>
    </source>
</evidence>
<evidence type="ECO:0000256" key="6">
    <source>
        <dbReference type="RuleBase" id="RU363076"/>
    </source>
</evidence>
<accession>A0A7K3M1N9</accession>
<reference evidence="8 9" key="1">
    <citation type="submission" date="2019-11" db="EMBL/GenBank/DDBJ databases">
        <authorList>
            <person name="Li X.-J."/>
            <person name="Feng X.-M."/>
        </authorList>
    </citation>
    <scope>NUCLEOTIDE SEQUENCE [LARGE SCALE GENOMIC DNA]</scope>
    <source>
        <strain evidence="8 9">XMNu-373</strain>
    </source>
</reference>
<evidence type="ECO:0000256" key="2">
    <source>
        <dbReference type="ARBA" id="ARBA00007165"/>
    </source>
</evidence>
<evidence type="ECO:0000313" key="8">
    <source>
        <dbReference type="EMBL" id="NDL56348.1"/>
    </source>
</evidence>
<feature type="region of interest" description="Disordered" evidence="7">
    <location>
        <begin position="240"/>
        <end position="272"/>
    </location>
</feature>
<dbReference type="AlphaFoldDB" id="A0A7K3M1N9"/>
<protein>
    <recommendedName>
        <fullName evidence="6">SURF1-like protein</fullName>
    </recommendedName>
</protein>
<organism evidence="8 9">
    <name type="scientific">Phytoactinopolyspora mesophila</name>
    <dbReference type="NCBI Taxonomy" id="2650750"/>
    <lineage>
        <taxon>Bacteria</taxon>
        <taxon>Bacillati</taxon>
        <taxon>Actinomycetota</taxon>
        <taxon>Actinomycetes</taxon>
        <taxon>Jiangellales</taxon>
        <taxon>Jiangellaceae</taxon>
        <taxon>Phytoactinopolyspora</taxon>
    </lineage>
</organism>
<proteinExistence type="inferred from homology"/>
<evidence type="ECO:0000256" key="1">
    <source>
        <dbReference type="ARBA" id="ARBA00004370"/>
    </source>
</evidence>
<feature type="compositionally biased region" description="Low complexity" evidence="7">
    <location>
        <begin position="245"/>
        <end position="260"/>
    </location>
</feature>
<dbReference type="CDD" id="cd06662">
    <property type="entry name" value="SURF1"/>
    <property type="match status" value="1"/>
</dbReference>
<keyword evidence="6" id="KW-1003">Cell membrane</keyword>
<dbReference type="PANTHER" id="PTHR23427">
    <property type="entry name" value="SURFEIT LOCUS PROTEIN"/>
    <property type="match status" value="1"/>
</dbReference>
<feature type="transmembrane region" description="Helical" evidence="6">
    <location>
        <begin position="16"/>
        <end position="38"/>
    </location>
</feature>
<dbReference type="Proteomes" id="UP000460435">
    <property type="component" value="Unassembled WGS sequence"/>
</dbReference>
<sequence length="272" mass="29863">MVYGRFVYRFMVTRRWLIRILAGLLLVAVCVRLGLWQLDRNEHRSERNEVIHSSADAEPVPVETLSSPGAEFDADHEWRHVEVRGTYDANHEFLLRLRPLDGQRGVHVITPLVLSSGEAILVDRGFFTSNENIPEVPPPQEGDVELLARLRSTEDSREAGDPAGGLLRAVNVAEIAEVLPYPVHQAWAEAIEPVEDDLIAIPGPTADAGPHLSYAIQWFIFAVIGITGFVLLIRTEARARREPDAAGAAPEAPADPGADPSQQQTAGRTPAL</sequence>
<dbReference type="InterPro" id="IPR045214">
    <property type="entry name" value="Surf1/Surf4"/>
</dbReference>
<dbReference type="PROSITE" id="PS50895">
    <property type="entry name" value="SURF1"/>
    <property type="match status" value="1"/>
</dbReference>
<evidence type="ECO:0000256" key="4">
    <source>
        <dbReference type="ARBA" id="ARBA00022989"/>
    </source>
</evidence>
<comment type="similarity">
    <text evidence="2 6">Belongs to the SURF1 family.</text>
</comment>
<dbReference type="PANTHER" id="PTHR23427:SF2">
    <property type="entry name" value="SURFEIT LOCUS PROTEIN 1"/>
    <property type="match status" value="1"/>
</dbReference>
<gene>
    <name evidence="8" type="ORF">F7O44_04600</name>
</gene>
<name>A0A7K3M1N9_9ACTN</name>
<dbReference type="InterPro" id="IPR002994">
    <property type="entry name" value="Surf1/Shy1"/>
</dbReference>
<dbReference type="GO" id="GO:0005886">
    <property type="term" value="C:plasma membrane"/>
    <property type="evidence" value="ECO:0007669"/>
    <property type="project" value="UniProtKB-SubCell"/>
</dbReference>
<evidence type="ECO:0000313" key="9">
    <source>
        <dbReference type="Proteomes" id="UP000460435"/>
    </source>
</evidence>
<comment type="caution">
    <text evidence="8">The sequence shown here is derived from an EMBL/GenBank/DDBJ whole genome shotgun (WGS) entry which is preliminary data.</text>
</comment>
<evidence type="ECO:0000256" key="7">
    <source>
        <dbReference type="SAM" id="MobiDB-lite"/>
    </source>
</evidence>